<dbReference type="PANTHER" id="PTHR24102">
    <property type="entry name" value="PHD FINGER PROTEIN"/>
    <property type="match status" value="1"/>
</dbReference>
<dbReference type="InterPro" id="IPR011011">
    <property type="entry name" value="Znf_FYVE_PHD"/>
</dbReference>
<evidence type="ECO:0000256" key="1">
    <source>
        <dbReference type="ARBA" id="ARBA00022723"/>
    </source>
</evidence>
<organism evidence="7 8">
    <name type="scientific">Mya arenaria</name>
    <name type="common">Soft-shell clam</name>
    <dbReference type="NCBI Taxonomy" id="6604"/>
    <lineage>
        <taxon>Eukaryota</taxon>
        <taxon>Metazoa</taxon>
        <taxon>Spiralia</taxon>
        <taxon>Lophotrochozoa</taxon>
        <taxon>Mollusca</taxon>
        <taxon>Bivalvia</taxon>
        <taxon>Autobranchia</taxon>
        <taxon>Heteroconchia</taxon>
        <taxon>Euheterodonta</taxon>
        <taxon>Imparidentia</taxon>
        <taxon>Neoheterodontei</taxon>
        <taxon>Myida</taxon>
        <taxon>Myoidea</taxon>
        <taxon>Myidae</taxon>
        <taxon>Mya</taxon>
    </lineage>
</organism>
<dbReference type="Gene3D" id="3.30.40.10">
    <property type="entry name" value="Zinc/RING finger domain, C3HC4 (zinc finger)"/>
    <property type="match status" value="1"/>
</dbReference>
<evidence type="ECO:0000313" key="8">
    <source>
        <dbReference type="Proteomes" id="UP001164746"/>
    </source>
</evidence>
<evidence type="ECO:0000256" key="3">
    <source>
        <dbReference type="ARBA" id="ARBA00022833"/>
    </source>
</evidence>
<name>A0ABY7DXP0_MYAAR</name>
<evidence type="ECO:0000256" key="2">
    <source>
        <dbReference type="ARBA" id="ARBA00022771"/>
    </source>
</evidence>
<dbReference type="InterPro" id="IPR013083">
    <property type="entry name" value="Znf_RING/FYVE/PHD"/>
</dbReference>
<keyword evidence="2" id="KW-0863">Zinc-finger</keyword>
<keyword evidence="8" id="KW-1185">Reference proteome</keyword>
<sequence>MDEIQSSSSQQTRTTLANMASEAEIDQHQKTLTMLANTASVAEIGQQYSNGCDTIILQTGDTAKAPKYGQWLRDKISQKSNAVVMSGICSDQQLCLPIGLLEMQEAHASVLPFPVFLVEQLTPEDGTLADEAEGEFTDADLKTRLRGIQREILAMSQKQKLIVQKLRKDLMEGPSALLEENGQQKETKCCGLMGDAINSEPRSPVCVKALSPLRVPQYTATCQKKLDFMQSLDLIPPDSIKDSTGKRSERKRKSTHNPNFAYGFELEAEERVCQSCGESGLVVPCDSCSQDCHAHCLTPPITATPTSRGKCHACQEAVDKVSKSLLAVNTYISNKTSKEEEKRRLLKRSMELLQEKANLETRTTQLNELLARQGFRKQELIDVNMKAKQSVEKLKNFVKVVQSA</sequence>
<proteinExistence type="predicted"/>
<dbReference type="SMART" id="SM00249">
    <property type="entry name" value="PHD"/>
    <property type="match status" value="1"/>
</dbReference>
<dbReference type="PANTHER" id="PTHR24102:SF28">
    <property type="entry name" value="PHD-TYPE DOMAIN-CONTAINING PROTEIN"/>
    <property type="match status" value="1"/>
</dbReference>
<keyword evidence="4" id="KW-0175">Coiled coil</keyword>
<accession>A0ABY7DXP0</accession>
<reference evidence="7" key="1">
    <citation type="submission" date="2022-11" db="EMBL/GenBank/DDBJ databases">
        <title>Centuries of genome instability and evolution in soft-shell clam transmissible cancer (bioRxiv).</title>
        <authorList>
            <person name="Hart S.F.M."/>
            <person name="Yonemitsu M.A."/>
            <person name="Giersch R.M."/>
            <person name="Beal B.F."/>
            <person name="Arriagada G."/>
            <person name="Davis B.W."/>
            <person name="Ostrander E.A."/>
            <person name="Goff S.P."/>
            <person name="Metzger M.J."/>
        </authorList>
    </citation>
    <scope>NUCLEOTIDE SEQUENCE</scope>
    <source>
        <strain evidence="7">MELC-2E11</strain>
        <tissue evidence="7">Siphon/mantle</tissue>
    </source>
</reference>
<keyword evidence="3" id="KW-0862">Zinc</keyword>
<keyword evidence="1" id="KW-0479">Metal-binding</keyword>
<dbReference type="SUPFAM" id="SSF57903">
    <property type="entry name" value="FYVE/PHD zinc finger"/>
    <property type="match status" value="1"/>
</dbReference>
<protein>
    <submittedName>
        <fullName evidence="7">PF21B-like protein</fullName>
    </submittedName>
</protein>
<evidence type="ECO:0000256" key="4">
    <source>
        <dbReference type="SAM" id="Coils"/>
    </source>
</evidence>
<feature type="domain" description="Zinc finger PHD-type" evidence="6">
    <location>
        <begin position="272"/>
        <end position="315"/>
    </location>
</feature>
<evidence type="ECO:0000256" key="5">
    <source>
        <dbReference type="SAM" id="MobiDB-lite"/>
    </source>
</evidence>
<dbReference type="InterPro" id="IPR001965">
    <property type="entry name" value="Znf_PHD"/>
</dbReference>
<dbReference type="EMBL" id="CP111015">
    <property type="protein sequence ID" value="WAR01420.1"/>
    <property type="molecule type" value="Genomic_DNA"/>
</dbReference>
<evidence type="ECO:0000313" key="7">
    <source>
        <dbReference type="EMBL" id="WAR01420.1"/>
    </source>
</evidence>
<evidence type="ECO:0000259" key="6">
    <source>
        <dbReference type="SMART" id="SM00249"/>
    </source>
</evidence>
<feature type="region of interest" description="Disordered" evidence="5">
    <location>
        <begin position="237"/>
        <end position="256"/>
    </location>
</feature>
<gene>
    <name evidence="7" type="ORF">MAR_007978</name>
</gene>
<dbReference type="Proteomes" id="UP001164746">
    <property type="component" value="Chromosome 4"/>
</dbReference>
<feature type="coiled-coil region" evidence="4">
    <location>
        <begin position="335"/>
        <end position="362"/>
    </location>
</feature>